<dbReference type="STRING" id="157652.A0A371H6X2"/>
<sequence length="358" mass="39065">MGSCLSVTGASASVDGCHGSSNPASSSDHSMEMRIHRVPGRLFLNGSTSVASLFCKPGRKGINQDAMLLWENFSSKDDTVFCGVFDGHGPHGHTVAKKVRDSLPLKLIAQWNLHPNNKNNNYFKTLRESFVKACKVMDRELKLHHDIDCSCSGTTAVTMLKQGHELVIANVGDSRAVLGSRGVDGAMVALQLSTDLKPNLPREAERIRICKGRVFALRNEPGIARVWLPKVNSPGLAMARAFGDFCLKDFGVISVPDVSYHRLTRNDQFVVLATDGIWDVLSNKEVVSIVASATRSSAAKTVVESAVQAWKTKLPNAKVDDCSVVCLFFDSDSASNDRSPLHRSPPLLRLEPQQKQQQ</sequence>
<dbReference type="InterPro" id="IPR001932">
    <property type="entry name" value="PPM-type_phosphatase-like_dom"/>
</dbReference>
<keyword evidence="4" id="KW-1185">Reference proteome</keyword>
<evidence type="ECO:0000256" key="1">
    <source>
        <dbReference type="SAM" id="MobiDB-lite"/>
    </source>
</evidence>
<dbReference type="InterPro" id="IPR015655">
    <property type="entry name" value="PP2C"/>
</dbReference>
<dbReference type="AlphaFoldDB" id="A0A371H6X2"/>
<protein>
    <recommendedName>
        <fullName evidence="2">PPM-type phosphatase domain-containing protein</fullName>
    </recommendedName>
</protein>
<evidence type="ECO:0000259" key="2">
    <source>
        <dbReference type="PROSITE" id="PS51746"/>
    </source>
</evidence>
<comment type="caution">
    <text evidence="3">The sequence shown here is derived from an EMBL/GenBank/DDBJ whole genome shotgun (WGS) entry which is preliminary data.</text>
</comment>
<dbReference type="InterPro" id="IPR036457">
    <property type="entry name" value="PPM-type-like_dom_sf"/>
</dbReference>
<gene>
    <name evidence="3" type="ORF">CR513_18511</name>
</gene>
<dbReference type="SUPFAM" id="SSF81606">
    <property type="entry name" value="PP2C-like"/>
    <property type="match status" value="1"/>
</dbReference>
<feature type="compositionally biased region" description="Polar residues" evidence="1">
    <location>
        <begin position="19"/>
        <end position="28"/>
    </location>
</feature>
<dbReference type="Pfam" id="PF00481">
    <property type="entry name" value="PP2C"/>
    <property type="match status" value="1"/>
</dbReference>
<accession>A0A371H6X2</accession>
<feature type="region of interest" description="Disordered" evidence="1">
    <location>
        <begin position="332"/>
        <end position="358"/>
    </location>
</feature>
<dbReference type="GO" id="GO:0004722">
    <property type="term" value="F:protein serine/threonine phosphatase activity"/>
    <property type="evidence" value="ECO:0007669"/>
    <property type="project" value="InterPro"/>
</dbReference>
<dbReference type="SMART" id="SM00332">
    <property type="entry name" value="PP2Cc"/>
    <property type="match status" value="1"/>
</dbReference>
<evidence type="ECO:0000313" key="4">
    <source>
        <dbReference type="Proteomes" id="UP000257109"/>
    </source>
</evidence>
<dbReference type="Proteomes" id="UP000257109">
    <property type="component" value="Unassembled WGS sequence"/>
</dbReference>
<name>A0A371H6X2_MUCPR</name>
<evidence type="ECO:0000313" key="3">
    <source>
        <dbReference type="EMBL" id="RDX98554.1"/>
    </source>
</evidence>
<dbReference type="PANTHER" id="PTHR47992">
    <property type="entry name" value="PROTEIN PHOSPHATASE"/>
    <property type="match status" value="1"/>
</dbReference>
<feature type="compositionally biased region" description="Low complexity" evidence="1">
    <location>
        <begin position="342"/>
        <end position="351"/>
    </location>
</feature>
<feature type="non-terminal residue" evidence="3">
    <location>
        <position position="358"/>
    </location>
</feature>
<dbReference type="EMBL" id="QJKJ01003431">
    <property type="protein sequence ID" value="RDX98554.1"/>
    <property type="molecule type" value="Genomic_DNA"/>
</dbReference>
<feature type="region of interest" description="Disordered" evidence="1">
    <location>
        <begin position="1"/>
        <end position="31"/>
    </location>
</feature>
<reference evidence="3" key="1">
    <citation type="submission" date="2018-05" db="EMBL/GenBank/DDBJ databases">
        <title>Draft genome of Mucuna pruriens seed.</title>
        <authorList>
            <person name="Nnadi N.E."/>
            <person name="Vos R."/>
            <person name="Hasami M.H."/>
            <person name="Devisetty U.K."/>
            <person name="Aguiy J.C."/>
        </authorList>
    </citation>
    <scope>NUCLEOTIDE SEQUENCE [LARGE SCALE GENOMIC DNA]</scope>
    <source>
        <strain evidence="3">JCA_2017</strain>
    </source>
</reference>
<proteinExistence type="predicted"/>
<dbReference type="Gene3D" id="3.60.40.10">
    <property type="entry name" value="PPM-type phosphatase domain"/>
    <property type="match status" value="1"/>
</dbReference>
<feature type="compositionally biased region" description="Polar residues" evidence="1">
    <location>
        <begin position="1"/>
        <end position="11"/>
    </location>
</feature>
<dbReference type="OrthoDB" id="10264738at2759"/>
<dbReference type="CDD" id="cd00143">
    <property type="entry name" value="PP2Cc"/>
    <property type="match status" value="1"/>
</dbReference>
<dbReference type="PROSITE" id="PS51746">
    <property type="entry name" value="PPM_2"/>
    <property type="match status" value="1"/>
</dbReference>
<organism evidence="3 4">
    <name type="scientific">Mucuna pruriens</name>
    <name type="common">Velvet bean</name>
    <name type="synonym">Dolichos pruriens</name>
    <dbReference type="NCBI Taxonomy" id="157652"/>
    <lineage>
        <taxon>Eukaryota</taxon>
        <taxon>Viridiplantae</taxon>
        <taxon>Streptophyta</taxon>
        <taxon>Embryophyta</taxon>
        <taxon>Tracheophyta</taxon>
        <taxon>Spermatophyta</taxon>
        <taxon>Magnoliopsida</taxon>
        <taxon>eudicotyledons</taxon>
        <taxon>Gunneridae</taxon>
        <taxon>Pentapetalae</taxon>
        <taxon>rosids</taxon>
        <taxon>fabids</taxon>
        <taxon>Fabales</taxon>
        <taxon>Fabaceae</taxon>
        <taxon>Papilionoideae</taxon>
        <taxon>50 kb inversion clade</taxon>
        <taxon>NPAAA clade</taxon>
        <taxon>indigoferoid/millettioid clade</taxon>
        <taxon>Phaseoleae</taxon>
        <taxon>Mucuna</taxon>
    </lineage>
</organism>
<feature type="domain" description="PPM-type phosphatase" evidence="2">
    <location>
        <begin position="50"/>
        <end position="329"/>
    </location>
</feature>